<dbReference type="Proteomes" id="UP000054359">
    <property type="component" value="Unassembled WGS sequence"/>
</dbReference>
<keyword evidence="2" id="KW-1185">Reference proteome</keyword>
<reference evidence="1 2" key="1">
    <citation type="submission" date="2013-11" db="EMBL/GenBank/DDBJ databases">
        <title>Genome sequencing of Stegodyphus mimosarum.</title>
        <authorList>
            <person name="Bechsgaard J."/>
        </authorList>
    </citation>
    <scope>NUCLEOTIDE SEQUENCE [LARGE SCALE GENOMIC DNA]</scope>
</reference>
<organism evidence="1 2">
    <name type="scientific">Stegodyphus mimosarum</name>
    <name type="common">African social velvet spider</name>
    <dbReference type="NCBI Taxonomy" id="407821"/>
    <lineage>
        <taxon>Eukaryota</taxon>
        <taxon>Metazoa</taxon>
        <taxon>Ecdysozoa</taxon>
        <taxon>Arthropoda</taxon>
        <taxon>Chelicerata</taxon>
        <taxon>Arachnida</taxon>
        <taxon>Araneae</taxon>
        <taxon>Araneomorphae</taxon>
        <taxon>Entelegynae</taxon>
        <taxon>Eresoidea</taxon>
        <taxon>Eresidae</taxon>
        <taxon>Stegodyphus</taxon>
    </lineage>
</organism>
<protein>
    <submittedName>
        <fullName evidence="1">Uncharacterized protein</fullName>
    </submittedName>
</protein>
<dbReference type="EMBL" id="KK117978">
    <property type="protein sequence ID" value="KFM71891.1"/>
    <property type="molecule type" value="Genomic_DNA"/>
</dbReference>
<evidence type="ECO:0000313" key="1">
    <source>
        <dbReference type="EMBL" id="KFM71891.1"/>
    </source>
</evidence>
<evidence type="ECO:0000313" key="2">
    <source>
        <dbReference type="Proteomes" id="UP000054359"/>
    </source>
</evidence>
<sequence>VIHNVSESSVAYILSPTDENQKKFLVLEGNFLFIDVTRCFNCRFKALIKPVATKYECNSTLRIAQGSLELVKQLSEGSCLLHLEAPPFYRVLFKVVDLYPFRALSTASENCSLRKIIFGPLSGVPTQNSWTPCNATE</sequence>
<feature type="non-terminal residue" evidence="1">
    <location>
        <position position="1"/>
    </location>
</feature>
<feature type="non-terminal residue" evidence="1">
    <location>
        <position position="137"/>
    </location>
</feature>
<name>A0A087U3F2_STEMI</name>
<proteinExistence type="predicted"/>
<dbReference type="OrthoDB" id="7950296at2759"/>
<accession>A0A087U3F2</accession>
<gene>
    <name evidence="1" type="ORF">X975_04157</name>
</gene>
<dbReference type="AlphaFoldDB" id="A0A087U3F2"/>